<feature type="domain" description="Alpha-2-macroglobulin bait region" evidence="1">
    <location>
        <begin position="3"/>
        <end position="142"/>
    </location>
</feature>
<dbReference type="PANTHER" id="PTHR40094">
    <property type="entry name" value="ALPHA-2-MACROGLOBULIN HOMOLOG"/>
    <property type="match status" value="1"/>
</dbReference>
<dbReference type="SMART" id="SM01359">
    <property type="entry name" value="A2M_N_2"/>
    <property type="match status" value="1"/>
</dbReference>
<dbReference type="Pfam" id="PF07703">
    <property type="entry name" value="A2M_BRD"/>
    <property type="match status" value="1"/>
</dbReference>
<dbReference type="GO" id="GO:0004866">
    <property type="term" value="F:endopeptidase inhibitor activity"/>
    <property type="evidence" value="ECO:0007669"/>
    <property type="project" value="TreeGrafter"/>
</dbReference>
<organism evidence="2 3">
    <name type="scientific">Pseudomonas gingeri</name>
    <dbReference type="NCBI Taxonomy" id="117681"/>
    <lineage>
        <taxon>Bacteria</taxon>
        <taxon>Pseudomonadati</taxon>
        <taxon>Pseudomonadota</taxon>
        <taxon>Gammaproteobacteria</taxon>
        <taxon>Pseudomonadales</taxon>
        <taxon>Pseudomonadaceae</taxon>
        <taxon>Pseudomonas</taxon>
    </lineage>
</organism>
<sequence length="153" mass="16803">AELQLRLDKRSYATGDEIAISIRAPYTGAGLITIERDKVYTQQWFKADSTNSVQHIRVPAGLEGNAYVNVQFVRDMGSAEVYMSPLSYGVVPFSINLDARRMALKVEGPAKIEPGQMLDIKVNADRPGRAVVNAVHEGILKVAPYQTPDPLGF</sequence>
<accession>A0A7Y7YJL0</accession>
<dbReference type="PANTHER" id="PTHR40094:SF1">
    <property type="entry name" value="UBIQUITIN DOMAIN-CONTAINING PROTEIN"/>
    <property type="match status" value="1"/>
</dbReference>
<proteinExistence type="predicted"/>
<evidence type="ECO:0000313" key="2">
    <source>
        <dbReference type="EMBL" id="NWC37527.1"/>
    </source>
</evidence>
<name>A0A7Y7YJL0_9PSED</name>
<evidence type="ECO:0000313" key="3">
    <source>
        <dbReference type="Proteomes" id="UP000520592"/>
    </source>
</evidence>
<dbReference type="RefSeq" id="WP_177081222.1">
    <property type="nucleotide sequence ID" value="NZ_JACAQD010000107.1"/>
</dbReference>
<dbReference type="AlphaFoldDB" id="A0A7Y7YJL0"/>
<dbReference type="InterPro" id="IPR011625">
    <property type="entry name" value="A2M_N_BRD"/>
</dbReference>
<dbReference type="EMBL" id="JACAQD010000107">
    <property type="protein sequence ID" value="NWC37527.1"/>
    <property type="molecule type" value="Genomic_DNA"/>
</dbReference>
<protein>
    <recommendedName>
        <fullName evidence="1">Alpha-2-macroglobulin bait region domain-containing protein</fullName>
    </recommendedName>
</protein>
<comment type="caution">
    <text evidence="2">The sequence shown here is derived from an EMBL/GenBank/DDBJ whole genome shotgun (WGS) entry which is preliminary data.</text>
</comment>
<evidence type="ECO:0000259" key="1">
    <source>
        <dbReference type="SMART" id="SM01359"/>
    </source>
</evidence>
<dbReference type="InterPro" id="IPR051802">
    <property type="entry name" value="YfhM-like"/>
</dbReference>
<gene>
    <name evidence="2" type="ORF">HX876_34880</name>
</gene>
<reference evidence="2 3" key="1">
    <citation type="submission" date="2020-04" db="EMBL/GenBank/DDBJ databases">
        <title>Molecular characterization of pseudomonads from Agaricus bisporus reveal novel blotch 2 pathogens in Western Europe.</title>
        <authorList>
            <person name="Taparia T."/>
            <person name="Krijger M."/>
            <person name="Haynes E."/>
            <person name="Elpinstone J.G."/>
            <person name="Noble R."/>
            <person name="Van Der Wolf J."/>
        </authorList>
    </citation>
    <scope>NUCLEOTIDE SEQUENCE [LARGE SCALE GENOMIC DNA]</scope>
    <source>
        <strain evidence="2 3">IPO3737</strain>
    </source>
</reference>
<dbReference type="Proteomes" id="UP000520592">
    <property type="component" value="Unassembled WGS sequence"/>
</dbReference>
<feature type="non-terminal residue" evidence="2">
    <location>
        <position position="1"/>
    </location>
</feature>
<feature type="non-terminal residue" evidence="2">
    <location>
        <position position="153"/>
    </location>
</feature>